<dbReference type="Proteomes" id="UP001152797">
    <property type="component" value="Unassembled WGS sequence"/>
</dbReference>
<keyword evidence="4" id="KW-1185">Reference proteome</keyword>
<dbReference type="AlphaFoldDB" id="A0A9P1GGP2"/>
<accession>A0A9P1GGP2</accession>
<organism evidence="1">
    <name type="scientific">Cladocopium goreaui</name>
    <dbReference type="NCBI Taxonomy" id="2562237"/>
    <lineage>
        <taxon>Eukaryota</taxon>
        <taxon>Sar</taxon>
        <taxon>Alveolata</taxon>
        <taxon>Dinophyceae</taxon>
        <taxon>Suessiales</taxon>
        <taxon>Symbiodiniaceae</taxon>
        <taxon>Cladocopium</taxon>
    </lineage>
</organism>
<evidence type="ECO:0000313" key="4">
    <source>
        <dbReference type="Proteomes" id="UP001152797"/>
    </source>
</evidence>
<gene>
    <name evidence="1" type="ORF">C1SCF055_LOCUS37931</name>
</gene>
<protein>
    <submittedName>
        <fullName evidence="3">Envelopment polyprotein (M polyprotein)</fullName>
    </submittedName>
</protein>
<reference evidence="2" key="2">
    <citation type="submission" date="2024-04" db="EMBL/GenBank/DDBJ databases">
        <authorList>
            <person name="Chen Y."/>
            <person name="Shah S."/>
            <person name="Dougan E. K."/>
            <person name="Thang M."/>
            <person name="Chan C."/>
        </authorList>
    </citation>
    <scope>NUCLEOTIDE SEQUENCE [LARGE SCALE GENOMIC DNA]</scope>
</reference>
<dbReference type="EMBL" id="CAMXCT020005635">
    <property type="protein sequence ID" value="CAL1166285.1"/>
    <property type="molecule type" value="Genomic_DNA"/>
</dbReference>
<reference evidence="1" key="1">
    <citation type="submission" date="2022-10" db="EMBL/GenBank/DDBJ databases">
        <authorList>
            <person name="Chen Y."/>
            <person name="Dougan E. K."/>
            <person name="Chan C."/>
            <person name="Rhodes N."/>
            <person name="Thang M."/>
        </authorList>
    </citation>
    <scope>NUCLEOTIDE SEQUENCE</scope>
</reference>
<comment type="caution">
    <text evidence="1">The sequence shown here is derived from an EMBL/GenBank/DDBJ whole genome shotgun (WGS) entry which is preliminary data.</text>
</comment>
<proteinExistence type="predicted"/>
<evidence type="ECO:0000313" key="2">
    <source>
        <dbReference type="EMBL" id="CAL1166285.1"/>
    </source>
</evidence>
<evidence type="ECO:0000313" key="1">
    <source>
        <dbReference type="EMBL" id="CAI4012910.1"/>
    </source>
</evidence>
<evidence type="ECO:0000313" key="3">
    <source>
        <dbReference type="EMBL" id="CAL4800222.1"/>
    </source>
</evidence>
<name>A0A9P1GGP2_9DINO</name>
<feature type="non-terminal residue" evidence="1">
    <location>
        <position position="1"/>
    </location>
</feature>
<dbReference type="EMBL" id="CAMXCT010005635">
    <property type="protein sequence ID" value="CAI4012910.1"/>
    <property type="molecule type" value="Genomic_DNA"/>
</dbReference>
<sequence length="124" mass="14443">FRLMTDAMDRWERLGRLGVGQKPLVEEDWPPELPKPTEVIADDESTVSDVDSLQDEMVLKKPRISKAKKHPSWFQKQATQAFQQQLDRNRRSFEGSCQKREQDMETSISRISQISSIVWKVLGR</sequence>
<dbReference type="EMBL" id="CAMXCT030005635">
    <property type="protein sequence ID" value="CAL4800222.1"/>
    <property type="molecule type" value="Genomic_DNA"/>
</dbReference>